<evidence type="ECO:0000256" key="11">
    <source>
        <dbReference type="RuleBase" id="RU000537"/>
    </source>
</evidence>
<comment type="function">
    <text evidence="10 11">The central subunit of the protein translocation channel SecYEG. Consists of two halves formed by TMs 1-5 and 6-10. These two domains form a lateral gate at the front which open onto the bilayer between TMs 2 and 7, and are clamped together by SecE at the back. The channel is closed by both a pore ring composed of hydrophobic SecY resides and a short helix (helix 2A) on the extracellular side of the membrane which forms a plug. The plug probably moves laterally to allow the channel to open. The ring and the pore may move independently.</text>
</comment>
<organism evidence="15 16">
    <name type="scientific">candidate division MSBL1 archaeon SCGC-AAA259D14</name>
    <dbReference type="NCBI Taxonomy" id="1698261"/>
    <lineage>
        <taxon>Archaea</taxon>
        <taxon>Methanobacteriati</taxon>
        <taxon>Methanobacteriota</taxon>
        <taxon>candidate division MSBL1</taxon>
    </lineage>
</organism>
<comment type="caution">
    <text evidence="15">The sequence shown here is derived from an EMBL/GenBank/DDBJ whole genome shotgun (WGS) entry which is preliminary data.</text>
</comment>
<dbReference type="InterPro" id="IPR023201">
    <property type="entry name" value="SecY_dom_sf"/>
</dbReference>
<evidence type="ECO:0000256" key="8">
    <source>
        <dbReference type="ARBA" id="ARBA00023010"/>
    </source>
</evidence>
<proteinExistence type="inferred from homology"/>
<dbReference type="EMBL" id="LHXL01000013">
    <property type="protein sequence ID" value="KXA90114.1"/>
    <property type="molecule type" value="Genomic_DNA"/>
</dbReference>
<accession>A0A133U7E8</accession>
<feature type="transmembrane region" description="Helical" evidence="10">
    <location>
        <begin position="79"/>
        <end position="102"/>
    </location>
</feature>
<keyword evidence="16" id="KW-1185">Reference proteome</keyword>
<dbReference type="GO" id="GO:0012505">
    <property type="term" value="C:endomembrane system"/>
    <property type="evidence" value="ECO:0007669"/>
    <property type="project" value="UniProtKB-SubCell"/>
</dbReference>
<dbReference type="SUPFAM" id="SSF103491">
    <property type="entry name" value="Preprotein translocase SecY subunit"/>
    <property type="match status" value="1"/>
</dbReference>
<dbReference type="PRINTS" id="PR00303">
    <property type="entry name" value="SECYTRNLCASE"/>
</dbReference>
<feature type="transmembrane region" description="Helical" evidence="10">
    <location>
        <begin position="147"/>
        <end position="168"/>
    </location>
</feature>
<evidence type="ECO:0000313" key="16">
    <source>
        <dbReference type="Proteomes" id="UP000070589"/>
    </source>
</evidence>
<feature type="transmembrane region" description="Helical" evidence="10">
    <location>
        <begin position="343"/>
        <end position="362"/>
    </location>
</feature>
<name>A0A133U7E8_9EURY</name>
<feature type="transmembrane region" description="Helical" evidence="10">
    <location>
        <begin position="397"/>
        <end position="416"/>
    </location>
</feature>
<evidence type="ECO:0000256" key="2">
    <source>
        <dbReference type="ARBA" id="ARBA00005751"/>
    </source>
</evidence>
<evidence type="ECO:0000259" key="14">
    <source>
        <dbReference type="Pfam" id="PF10559"/>
    </source>
</evidence>
<feature type="transmembrane region" description="Helical" evidence="10">
    <location>
        <begin position="36"/>
        <end position="59"/>
    </location>
</feature>
<dbReference type="Proteomes" id="UP000070589">
    <property type="component" value="Unassembled WGS sequence"/>
</dbReference>
<dbReference type="NCBIfam" id="NF006341">
    <property type="entry name" value="PRK08568.1-5"/>
    <property type="match status" value="1"/>
</dbReference>
<protein>
    <recommendedName>
        <fullName evidence="10 11">Protein translocase subunit SecY</fullName>
    </recommendedName>
    <alternativeName>
        <fullName evidence="10">Protein transport protein SEC61 subunit alpha homolog</fullName>
    </alternativeName>
</protein>
<dbReference type="Pfam" id="PF00344">
    <property type="entry name" value="SecY"/>
    <property type="match status" value="1"/>
</dbReference>
<feature type="domain" description="Translocon Sec61/SecY plug" evidence="14">
    <location>
        <begin position="44"/>
        <end position="77"/>
    </location>
</feature>
<evidence type="ECO:0000256" key="3">
    <source>
        <dbReference type="ARBA" id="ARBA00022448"/>
    </source>
</evidence>
<dbReference type="Gene3D" id="1.10.3370.10">
    <property type="entry name" value="SecY subunit domain"/>
    <property type="match status" value="1"/>
</dbReference>
<dbReference type="NCBIfam" id="TIGR00967">
    <property type="entry name" value="3a0501s007"/>
    <property type="match status" value="1"/>
</dbReference>
<comment type="similarity">
    <text evidence="2 10 13">Belongs to the SecY/SEC61-alpha family.</text>
</comment>
<keyword evidence="4 10" id="KW-1003">Cell membrane</keyword>
<sequence>MAEKLSKSKLYALEPLIHKLPEVRSPKRHIPFKEKFIWSGLALIIYLVMSQIPLFGIGAEAYNYFGQLQYVLASRAGTLMQLGIGPIVTSGIIMQLLVGANLINLDLHDSRDKALFTGTQKILAILVGAFQASAFVLSGALVPREDFAAAIPFMILQLVVGVIVVLYMDELVSKYGFGSGISLFIAGGVSSTVFWQAFNPTQVQGGGAIGGAIPNFIVALGKGTPSALRQAFFRPGIPNMMGVIATIVVFLIVIYAVNMRIEIPLSYSRYGGMRGRYPIKFLYASVIPVILSTVVFTNVSILARVTGFSFLGRFEGNTVVGGLYYYLTSPNGIGQLTAQPLRALVYLPVLTVFCMGFAWLWVQMTNMGPSDVADQLKRSGMSIPGFRRDTRIMEKMLGRYIKPVTLLGGAFVGILAASADFLGALSSGTGILLAASIIYRLYREIAKEQLSEMFPAARRLLGE</sequence>
<comment type="subunit">
    <text evidence="10">Component of the Sec protein translocase complex. Heterotrimer consisting of alpha (SecY), beta (SecG) and gamma (SecE) subunits. The heterotrimers can form oligomers, although 1 heterotrimer is thought to be able to translocate proteins. Interacts with the ribosome. May interact with SecDF, and other proteins may be involved.</text>
</comment>
<reference evidence="15 16" key="1">
    <citation type="journal article" date="2016" name="Sci. Rep.">
        <title>Metabolic traits of an uncultured archaeal lineage -MSBL1- from brine pools of the Red Sea.</title>
        <authorList>
            <person name="Mwirichia R."/>
            <person name="Alam I."/>
            <person name="Rashid M."/>
            <person name="Vinu M."/>
            <person name="Ba-Alawi W."/>
            <person name="Anthony Kamau A."/>
            <person name="Kamanda Ngugi D."/>
            <person name="Goker M."/>
            <person name="Klenk H.P."/>
            <person name="Bajic V."/>
            <person name="Stingl U."/>
        </authorList>
    </citation>
    <scope>NUCLEOTIDE SEQUENCE [LARGE SCALE GENOMIC DNA]</scope>
    <source>
        <strain evidence="15">SCGC-AAA259D14</strain>
    </source>
</reference>
<evidence type="ECO:0000256" key="13">
    <source>
        <dbReference type="RuleBase" id="RU004349"/>
    </source>
</evidence>
<dbReference type="InterPro" id="IPR002208">
    <property type="entry name" value="SecY/SEC61-alpha"/>
</dbReference>
<keyword evidence="6 10" id="KW-0653">Protein transport</keyword>
<evidence type="ECO:0000256" key="7">
    <source>
        <dbReference type="ARBA" id="ARBA00022989"/>
    </source>
</evidence>
<evidence type="ECO:0000256" key="9">
    <source>
        <dbReference type="ARBA" id="ARBA00023136"/>
    </source>
</evidence>
<keyword evidence="9 10" id="KW-0472">Membrane</keyword>
<dbReference type="HAMAP" id="MF_01465">
    <property type="entry name" value="SecY"/>
    <property type="match status" value="1"/>
</dbReference>
<evidence type="ECO:0000256" key="12">
    <source>
        <dbReference type="RuleBase" id="RU003484"/>
    </source>
</evidence>
<evidence type="ECO:0000256" key="6">
    <source>
        <dbReference type="ARBA" id="ARBA00022927"/>
    </source>
</evidence>
<gene>
    <name evidence="10" type="primary">secY</name>
    <name evidence="15" type="ORF">AKJ62_01745</name>
</gene>
<keyword evidence="7 10" id="KW-1133">Transmembrane helix</keyword>
<feature type="transmembrane region" description="Helical" evidence="10">
    <location>
        <begin position="240"/>
        <end position="261"/>
    </location>
</feature>
<feature type="transmembrane region" description="Helical" evidence="10">
    <location>
        <begin position="175"/>
        <end position="198"/>
    </location>
</feature>
<dbReference type="GO" id="GO:0006605">
    <property type="term" value="P:protein targeting"/>
    <property type="evidence" value="ECO:0007669"/>
    <property type="project" value="UniProtKB-UniRule"/>
</dbReference>
<feature type="transmembrane region" description="Helical" evidence="10">
    <location>
        <begin position="422"/>
        <end position="442"/>
    </location>
</feature>
<feature type="transmembrane region" description="Helical" evidence="10">
    <location>
        <begin position="122"/>
        <end position="141"/>
    </location>
</feature>
<dbReference type="InterPro" id="IPR026593">
    <property type="entry name" value="SecY"/>
</dbReference>
<dbReference type="GO" id="GO:0065002">
    <property type="term" value="P:intracellular protein transmembrane transport"/>
    <property type="evidence" value="ECO:0007669"/>
    <property type="project" value="UniProtKB-UniRule"/>
</dbReference>
<keyword evidence="5 10" id="KW-0812">Transmembrane</keyword>
<evidence type="ECO:0000256" key="5">
    <source>
        <dbReference type="ARBA" id="ARBA00022692"/>
    </source>
</evidence>
<evidence type="ECO:0000256" key="1">
    <source>
        <dbReference type="ARBA" id="ARBA00004127"/>
    </source>
</evidence>
<evidence type="ECO:0000313" key="15">
    <source>
        <dbReference type="EMBL" id="KXA90114.1"/>
    </source>
</evidence>
<keyword evidence="8 10" id="KW-0811">Translocation</keyword>
<dbReference type="InterPro" id="IPR030659">
    <property type="entry name" value="SecY_CS"/>
</dbReference>
<dbReference type="Pfam" id="PF10559">
    <property type="entry name" value="Plug_translocon"/>
    <property type="match status" value="1"/>
</dbReference>
<dbReference type="PANTHER" id="PTHR10906">
    <property type="entry name" value="SECY/SEC61-ALPHA FAMILY MEMBER"/>
    <property type="match status" value="1"/>
</dbReference>
<dbReference type="InterPro" id="IPR019561">
    <property type="entry name" value="Translocon_Sec61/SecY_plug_dom"/>
</dbReference>
<comment type="subcellular location">
    <subcellularLocation>
        <location evidence="10">Cell membrane</location>
        <topology evidence="10">Multi-pass membrane protein</topology>
    </subcellularLocation>
    <subcellularLocation>
        <location evidence="1">Endomembrane system</location>
        <topology evidence="1">Multi-pass membrane protein</topology>
    </subcellularLocation>
    <subcellularLocation>
        <location evidence="12">Membrane</location>
        <topology evidence="12">Multi-pass membrane protein</topology>
    </subcellularLocation>
</comment>
<feature type="transmembrane region" description="Helical" evidence="10">
    <location>
        <begin position="281"/>
        <end position="303"/>
    </location>
</feature>
<evidence type="ECO:0000256" key="10">
    <source>
        <dbReference type="HAMAP-Rule" id="MF_01465"/>
    </source>
</evidence>
<dbReference type="PROSITE" id="PS00755">
    <property type="entry name" value="SECY_1"/>
    <property type="match status" value="1"/>
</dbReference>
<dbReference type="AlphaFoldDB" id="A0A133U7E8"/>
<evidence type="ECO:0000256" key="4">
    <source>
        <dbReference type="ARBA" id="ARBA00022475"/>
    </source>
</evidence>
<dbReference type="PATRIC" id="fig|1698261.3.peg.228"/>
<dbReference type="PROSITE" id="PS00756">
    <property type="entry name" value="SECY_2"/>
    <property type="match status" value="1"/>
</dbReference>
<keyword evidence="3 10" id="KW-0813">Transport</keyword>
<dbReference type="GO" id="GO:0005886">
    <property type="term" value="C:plasma membrane"/>
    <property type="evidence" value="ECO:0007669"/>
    <property type="project" value="UniProtKB-SubCell"/>
</dbReference>
<dbReference type="PIRSF" id="PIRSF004557">
    <property type="entry name" value="SecY"/>
    <property type="match status" value="1"/>
</dbReference>